<accession>A0ABQ7V727</accession>
<dbReference type="InterPro" id="IPR021109">
    <property type="entry name" value="Peptidase_aspartic_dom_sf"/>
</dbReference>
<dbReference type="InterPro" id="IPR043128">
    <property type="entry name" value="Rev_trsase/Diguanyl_cyclase"/>
</dbReference>
<dbReference type="Pfam" id="PF08284">
    <property type="entry name" value="RVP_2"/>
    <property type="match status" value="1"/>
</dbReference>
<sequence>MGDHNTRMQELRKEVDSLKHSMEGVTSSVAEIRQSVDASVAQAMDKFQRLLATSTNTHGSVRLLAEGIPRGENRPGNYQLPTRNYQMDFPKFDGQGLREWLYRCEQFFDVDETPEDSKVKLASCNFEGKALQWHQSYMKHRLSRDWPRWTEYVGSLYARVELSEDQVVSCFVRGLKPEIGLPVKMLAPRSLAKAVNLARIQEQTLVVQKQVFSGSSVLSNPRTNPTFSYGSTYQSGRSHPNPSKNSTTFSNNPKPNLKNVKLLTPAEMDERRSKGLCFNCDEKYVYGHVCKKKRQLFSMEVEEDSEGVEELEQEVAVDPAEFLTMIGHSLETDDQKAVQVLIDTGSTHNFLDLNTAKRLGCVLTAISPFPVSVADGKKMHCQYICKKLVWKMQGVSFDSDMLVLPIGGCSMVLGVQWLIILGDIMWNFKQLKMEFSIMGHKVSLKGVKPPAAKLVQQSGMDKLLAKPAELCLISVGMYLGEEYSGEASSFFSINTCDAVGKDKADIQEILRDFNDLFEVPTEIPPSRDHDHRIVLKEGTSLINIRPYRYPAIQKDEIEKLVNEMMDSGVIRPSTSPYFSPIVMVKKKDGSWRMCVDYRELNTRTIKDKFPIPLIEELLDELHGAKYFSKLDLRSGYHQLRMFEPDIPKTAFRTHQGHYEFMVRPFDLTNAPSTFQSLMNQIFLPHLRKFILVFFDDILVYNSKWTDHLSHLRETFKILRENVLYVKQSKCAFGVQQIDYLGHIISQDGVAMDGSKVDVVVNWPQPTTLKGLRGFLGLAGYYRRFIQGFGIIARPLNDLLKKGNFKWTEASSQAFDKLKLAVTLAPVLALPDFSTEFIVETDASGGGIGAVLAQNHRPIAFFSQGLSAKNQALSVYERELLALVSAVQKWRPYLLGRQFVIKTDHQPLKYLMEQRITTPSQQKWLVKLLGYDYLISYKKGKDNVVADALSRKEEHIQLCSISGVQTQLLKDVKNSWLQDPVLQKLITSIQTAGVTKPYYSYHAGILSRKGKMMVGSVATVRKDLIALYHDTANGGHSAYPGLLQPLPIPDKVWQDISMDFIEGLPKVAGHEVIFVVVDRLSKAAHFMALKHPYTAVEVAQAFMNGVFKLHGMPKTIVSDRDPVFTSRFWKELFKLHKVTLLTSSAYHPQTDGQTEVVNRCLECYLRCMTFEKPREWPQWLALAEWWYNTSFHSAINMTPYAVVYGQTPPPLLPYMPFDSQLDMVDRSLQAREATLRCLKSHLARAQSRMKSQADKGRTDRSYVVGDWVYIKLHPYKQTSLKSHTFQKLSAKFFGPFQIIARVGSVAYTLQLPPASRIHPIFHISQLKKNLGSHIVLATLPEVHVDAGHILLTPEAILDRRLIKKHGRPATQLLIKWFNASEDDSTWEDYQSFTQRFPHFNH</sequence>
<dbReference type="Gene3D" id="2.40.70.10">
    <property type="entry name" value="Acid Proteases"/>
    <property type="match status" value="1"/>
</dbReference>
<dbReference type="Gene3D" id="3.30.70.270">
    <property type="match status" value="2"/>
</dbReference>
<protein>
    <recommendedName>
        <fullName evidence="1">RNA-directed DNA polymerase</fullName>
        <ecNumber evidence="1">2.7.7.49</ecNumber>
    </recommendedName>
</protein>
<evidence type="ECO:0000256" key="1">
    <source>
        <dbReference type="ARBA" id="ARBA00012493"/>
    </source>
</evidence>
<dbReference type="InterPro" id="IPR001969">
    <property type="entry name" value="Aspartic_peptidase_AS"/>
</dbReference>
<keyword evidence="7" id="KW-0695">RNA-directed DNA polymerase</keyword>
<dbReference type="InterPro" id="IPR000953">
    <property type="entry name" value="Chromo/chromo_shadow_dom"/>
</dbReference>
<dbReference type="Gene3D" id="3.10.10.10">
    <property type="entry name" value="HIV Type 1 Reverse Transcriptase, subunit A, domain 1"/>
    <property type="match status" value="1"/>
</dbReference>
<evidence type="ECO:0000256" key="8">
    <source>
        <dbReference type="SAM" id="Coils"/>
    </source>
</evidence>
<dbReference type="EMBL" id="JAIVGD010000015">
    <property type="protein sequence ID" value="KAH0759857.1"/>
    <property type="molecule type" value="Genomic_DNA"/>
</dbReference>
<feature type="domain" description="Reverse transcriptase" evidence="11">
    <location>
        <begin position="565"/>
        <end position="744"/>
    </location>
</feature>
<dbReference type="Gene3D" id="3.10.20.370">
    <property type="match status" value="1"/>
</dbReference>
<dbReference type="Pfam" id="PF24626">
    <property type="entry name" value="SH3_Tf2-1"/>
    <property type="match status" value="1"/>
</dbReference>
<dbReference type="PANTHER" id="PTHR37984:SF5">
    <property type="entry name" value="PROTEIN NYNRIN-LIKE"/>
    <property type="match status" value="1"/>
</dbReference>
<dbReference type="InterPro" id="IPR050951">
    <property type="entry name" value="Retrovirus_Pol_polyprotein"/>
</dbReference>
<feature type="compositionally biased region" description="Polar residues" evidence="9">
    <location>
        <begin position="228"/>
        <end position="250"/>
    </location>
</feature>
<evidence type="ECO:0000259" key="11">
    <source>
        <dbReference type="PROSITE" id="PS50878"/>
    </source>
</evidence>
<evidence type="ECO:0000256" key="9">
    <source>
        <dbReference type="SAM" id="MobiDB-lite"/>
    </source>
</evidence>
<dbReference type="Gene3D" id="3.30.420.10">
    <property type="entry name" value="Ribonuclease H-like superfamily/Ribonuclease H"/>
    <property type="match status" value="1"/>
</dbReference>
<dbReference type="SUPFAM" id="SSF54160">
    <property type="entry name" value="Chromo domain-like"/>
    <property type="match status" value="1"/>
</dbReference>
<dbReference type="InterPro" id="IPR012337">
    <property type="entry name" value="RNaseH-like_sf"/>
</dbReference>
<evidence type="ECO:0000256" key="6">
    <source>
        <dbReference type="ARBA" id="ARBA00022801"/>
    </source>
</evidence>
<dbReference type="SUPFAM" id="SSF50630">
    <property type="entry name" value="Acid proteases"/>
    <property type="match status" value="1"/>
</dbReference>
<feature type="coiled-coil region" evidence="8">
    <location>
        <begin position="1"/>
        <end position="28"/>
    </location>
</feature>
<keyword evidence="6" id="KW-0378">Hydrolase</keyword>
<dbReference type="CDD" id="cd09274">
    <property type="entry name" value="RNase_HI_RT_Ty3"/>
    <property type="match status" value="1"/>
</dbReference>
<dbReference type="PANTHER" id="PTHR37984">
    <property type="entry name" value="PROTEIN CBG26694"/>
    <property type="match status" value="1"/>
</dbReference>
<evidence type="ECO:0000256" key="7">
    <source>
        <dbReference type="ARBA" id="ARBA00022918"/>
    </source>
</evidence>
<name>A0ABQ7V727_SOLTU</name>
<dbReference type="CDD" id="cd01647">
    <property type="entry name" value="RT_LTR"/>
    <property type="match status" value="1"/>
</dbReference>
<dbReference type="InterPro" id="IPR043502">
    <property type="entry name" value="DNA/RNA_pol_sf"/>
</dbReference>
<feature type="domain" description="Integrase catalytic" evidence="12">
    <location>
        <begin position="1042"/>
        <end position="1206"/>
    </location>
</feature>
<dbReference type="PROSITE" id="PS50013">
    <property type="entry name" value="CHROMO_2"/>
    <property type="match status" value="1"/>
</dbReference>
<keyword evidence="3" id="KW-0548">Nucleotidyltransferase</keyword>
<dbReference type="Pfam" id="PF00078">
    <property type="entry name" value="RVT_1"/>
    <property type="match status" value="1"/>
</dbReference>
<dbReference type="Proteomes" id="UP000826656">
    <property type="component" value="Unassembled WGS sequence"/>
</dbReference>
<dbReference type="SUPFAM" id="SSF53098">
    <property type="entry name" value="Ribonuclease H-like"/>
    <property type="match status" value="1"/>
</dbReference>
<dbReference type="InterPro" id="IPR041373">
    <property type="entry name" value="RT_RNaseH"/>
</dbReference>
<feature type="region of interest" description="Disordered" evidence="9">
    <location>
        <begin position="228"/>
        <end position="258"/>
    </location>
</feature>
<reference evidence="13 14" key="1">
    <citation type="journal article" date="2021" name="bioRxiv">
        <title>Chromosome-scale and haplotype-resolved genome assembly of a tetraploid potato cultivar.</title>
        <authorList>
            <person name="Sun H."/>
            <person name="Jiao W.-B."/>
            <person name="Krause K."/>
            <person name="Campoy J.A."/>
            <person name="Goel M."/>
            <person name="Folz-Donahue K."/>
            <person name="Kukat C."/>
            <person name="Huettel B."/>
            <person name="Schneeberger K."/>
        </authorList>
    </citation>
    <scope>NUCLEOTIDE SEQUENCE [LARGE SCALE GENOMIC DNA]</scope>
    <source>
        <strain evidence="13">SolTubOtavaFocal</strain>
        <tissue evidence="13">Leaves</tissue>
    </source>
</reference>
<dbReference type="InterPro" id="IPR001584">
    <property type="entry name" value="Integrase_cat-core"/>
</dbReference>
<keyword evidence="2" id="KW-0808">Transferase</keyword>
<dbReference type="InterPro" id="IPR016197">
    <property type="entry name" value="Chromo-like_dom_sf"/>
</dbReference>
<dbReference type="InterPro" id="IPR036397">
    <property type="entry name" value="RNaseH_sf"/>
</dbReference>
<dbReference type="Pfam" id="PF00385">
    <property type="entry name" value="Chromo"/>
    <property type="match status" value="1"/>
</dbReference>
<keyword evidence="8" id="KW-0175">Coiled coil</keyword>
<dbReference type="InterPro" id="IPR023780">
    <property type="entry name" value="Chromo_domain"/>
</dbReference>
<dbReference type="InterPro" id="IPR000477">
    <property type="entry name" value="RT_dom"/>
</dbReference>
<dbReference type="SUPFAM" id="SSF56672">
    <property type="entry name" value="DNA/RNA polymerases"/>
    <property type="match status" value="1"/>
</dbReference>
<keyword evidence="4" id="KW-0540">Nuclease</keyword>
<evidence type="ECO:0000256" key="3">
    <source>
        <dbReference type="ARBA" id="ARBA00022695"/>
    </source>
</evidence>
<dbReference type="PROSITE" id="PS50994">
    <property type="entry name" value="INTEGRASE"/>
    <property type="match status" value="1"/>
</dbReference>
<evidence type="ECO:0000313" key="14">
    <source>
        <dbReference type="Proteomes" id="UP000826656"/>
    </source>
</evidence>
<gene>
    <name evidence="13" type="ORF">KY290_023350</name>
</gene>
<keyword evidence="14" id="KW-1185">Reference proteome</keyword>
<evidence type="ECO:0000259" key="12">
    <source>
        <dbReference type="PROSITE" id="PS50994"/>
    </source>
</evidence>
<evidence type="ECO:0000313" key="13">
    <source>
        <dbReference type="EMBL" id="KAH0759857.1"/>
    </source>
</evidence>
<dbReference type="Pfam" id="PF17917">
    <property type="entry name" value="RT_RNaseH"/>
    <property type="match status" value="1"/>
</dbReference>
<dbReference type="Gene3D" id="2.40.50.40">
    <property type="match status" value="1"/>
</dbReference>
<dbReference type="CDD" id="cd00303">
    <property type="entry name" value="retropepsin_like"/>
    <property type="match status" value="1"/>
</dbReference>
<dbReference type="PROSITE" id="PS50878">
    <property type="entry name" value="RT_POL"/>
    <property type="match status" value="1"/>
</dbReference>
<evidence type="ECO:0000256" key="4">
    <source>
        <dbReference type="ARBA" id="ARBA00022722"/>
    </source>
</evidence>
<dbReference type="InterPro" id="IPR056924">
    <property type="entry name" value="SH3_Tf2-1"/>
</dbReference>
<evidence type="ECO:0000256" key="5">
    <source>
        <dbReference type="ARBA" id="ARBA00022759"/>
    </source>
</evidence>
<keyword evidence="5" id="KW-0255">Endonuclease</keyword>
<evidence type="ECO:0000256" key="2">
    <source>
        <dbReference type="ARBA" id="ARBA00022679"/>
    </source>
</evidence>
<dbReference type="EC" id="2.7.7.49" evidence="1"/>
<evidence type="ECO:0000259" key="10">
    <source>
        <dbReference type="PROSITE" id="PS50013"/>
    </source>
</evidence>
<feature type="domain" description="Chromo" evidence="10">
    <location>
        <begin position="1350"/>
        <end position="1400"/>
    </location>
</feature>
<dbReference type="PROSITE" id="PS00141">
    <property type="entry name" value="ASP_PROTEASE"/>
    <property type="match status" value="1"/>
</dbReference>
<comment type="caution">
    <text evidence="13">The sequence shown here is derived from an EMBL/GenBank/DDBJ whole genome shotgun (WGS) entry which is preliminary data.</text>
</comment>
<organism evidence="13 14">
    <name type="scientific">Solanum tuberosum</name>
    <name type="common">Potato</name>
    <dbReference type="NCBI Taxonomy" id="4113"/>
    <lineage>
        <taxon>Eukaryota</taxon>
        <taxon>Viridiplantae</taxon>
        <taxon>Streptophyta</taxon>
        <taxon>Embryophyta</taxon>
        <taxon>Tracheophyta</taxon>
        <taxon>Spermatophyta</taxon>
        <taxon>Magnoliopsida</taxon>
        <taxon>eudicotyledons</taxon>
        <taxon>Gunneridae</taxon>
        <taxon>Pentapetalae</taxon>
        <taxon>asterids</taxon>
        <taxon>lamiids</taxon>
        <taxon>Solanales</taxon>
        <taxon>Solanaceae</taxon>
        <taxon>Solanoideae</taxon>
        <taxon>Solaneae</taxon>
        <taxon>Solanum</taxon>
    </lineage>
</organism>
<proteinExistence type="predicted"/>